<protein>
    <submittedName>
        <fullName evidence="1">Uncharacterized protein</fullName>
    </submittedName>
</protein>
<evidence type="ECO:0000313" key="2">
    <source>
        <dbReference type="Proteomes" id="UP000887116"/>
    </source>
</evidence>
<dbReference type="AlphaFoldDB" id="A0A8X6I3Q2"/>
<dbReference type="Proteomes" id="UP000887116">
    <property type="component" value="Unassembled WGS sequence"/>
</dbReference>
<accession>A0A8X6I3Q2</accession>
<reference evidence="1" key="1">
    <citation type="submission" date="2020-07" db="EMBL/GenBank/DDBJ databases">
        <title>Multicomponent nature underlies the extraordinary mechanical properties of spider dragline silk.</title>
        <authorList>
            <person name="Kono N."/>
            <person name="Nakamura H."/>
            <person name="Mori M."/>
            <person name="Yoshida Y."/>
            <person name="Ohtoshi R."/>
            <person name="Malay A.D."/>
            <person name="Moran D.A.P."/>
            <person name="Tomita M."/>
            <person name="Numata K."/>
            <person name="Arakawa K."/>
        </authorList>
    </citation>
    <scope>NUCLEOTIDE SEQUENCE</scope>
</reference>
<dbReference type="OrthoDB" id="10572364at2759"/>
<organism evidence="1 2">
    <name type="scientific">Trichonephila clavata</name>
    <name type="common">Joro spider</name>
    <name type="synonym">Nephila clavata</name>
    <dbReference type="NCBI Taxonomy" id="2740835"/>
    <lineage>
        <taxon>Eukaryota</taxon>
        <taxon>Metazoa</taxon>
        <taxon>Ecdysozoa</taxon>
        <taxon>Arthropoda</taxon>
        <taxon>Chelicerata</taxon>
        <taxon>Arachnida</taxon>
        <taxon>Araneae</taxon>
        <taxon>Araneomorphae</taxon>
        <taxon>Entelegynae</taxon>
        <taxon>Araneoidea</taxon>
        <taxon>Nephilidae</taxon>
        <taxon>Trichonephila</taxon>
    </lineage>
</organism>
<sequence length="162" mass="18109">MLTPKKPDAKLMDYIVPQDGAHLAFEFREWETCTFLSHLPMRSYIPLPLYRTRAISLSVAIPTLQHVLYRPKSGFFTHESISSTLSTAASGSILMENFQPTPLQKMVARDIPIQTPQSILGPNKLDHALPPLLLVSAMVSLMVFPRSCSDGRSPFTVIVSWL</sequence>
<name>A0A8X6I3Q2_TRICU</name>
<keyword evidence="2" id="KW-1185">Reference proteome</keyword>
<gene>
    <name evidence="1" type="ORF">TNCT_615011</name>
</gene>
<dbReference type="EMBL" id="BMAO01013190">
    <property type="protein sequence ID" value="GFQ86957.1"/>
    <property type="molecule type" value="Genomic_DNA"/>
</dbReference>
<evidence type="ECO:0000313" key="1">
    <source>
        <dbReference type="EMBL" id="GFQ86957.1"/>
    </source>
</evidence>
<comment type="caution">
    <text evidence="1">The sequence shown here is derived from an EMBL/GenBank/DDBJ whole genome shotgun (WGS) entry which is preliminary data.</text>
</comment>
<proteinExistence type="predicted"/>